<feature type="transmembrane region" description="Helical" evidence="1">
    <location>
        <begin position="138"/>
        <end position="158"/>
    </location>
</feature>
<proteinExistence type="predicted"/>
<dbReference type="GO" id="GO:0016020">
    <property type="term" value="C:membrane"/>
    <property type="evidence" value="ECO:0007669"/>
    <property type="project" value="InterPro"/>
</dbReference>
<reference evidence="2" key="1">
    <citation type="submission" date="2020-11" db="EMBL/GenBank/DDBJ databases">
        <title>Sequencing the genomes of 1000 actinobacteria strains.</title>
        <authorList>
            <person name="Klenk H.-P."/>
        </authorList>
    </citation>
    <scope>NUCLEOTIDE SEQUENCE</scope>
    <source>
        <strain evidence="2">DSM 45632</strain>
    </source>
</reference>
<keyword evidence="1" id="KW-1133">Transmembrane helix</keyword>
<keyword evidence="3" id="KW-1185">Reference proteome</keyword>
<feature type="transmembrane region" description="Helical" evidence="1">
    <location>
        <begin position="273"/>
        <end position="296"/>
    </location>
</feature>
<feature type="transmembrane region" description="Helical" evidence="1">
    <location>
        <begin position="106"/>
        <end position="126"/>
    </location>
</feature>
<dbReference type="NCBIfam" id="TIGR03082">
    <property type="entry name" value="Gneg_AbrB_dup"/>
    <property type="match status" value="1"/>
</dbReference>
<dbReference type="Proteomes" id="UP000658613">
    <property type="component" value="Unassembled WGS sequence"/>
</dbReference>
<dbReference type="AlphaFoldDB" id="A0A931E1Q7"/>
<keyword evidence="1" id="KW-0472">Membrane</keyword>
<sequence length="299" mass="30975">MALGTGQDLPVSGHFYKLCRGVIGVLAAAPLAGVPLRDLAHYLIPGLVSAVVIIGIGFAGGLMLARHSGVSRETGVLSMLAGGASIMTMMASEFKADMRYVTLAQYLRVLAVSATLPFVASLLPAPGENHLTNAATPWWMWIAVLVIAVVGDPVARFLRIPAPSVFGPLLITAAIAAFSPVVIIPPTPLAVMAFLSIGWVCGGGINVPALKRFARLLPATIAFIIVIMSACAAMGVVISHWLGISYFEGYLATSPGAIETVLALSTEGGAGPAVIACQLIRLLCILVFAGALPTILRKL</sequence>
<evidence type="ECO:0000313" key="3">
    <source>
        <dbReference type="Proteomes" id="UP000658613"/>
    </source>
</evidence>
<evidence type="ECO:0000313" key="2">
    <source>
        <dbReference type="EMBL" id="MBG6122618.1"/>
    </source>
</evidence>
<evidence type="ECO:0000256" key="1">
    <source>
        <dbReference type="SAM" id="Phobius"/>
    </source>
</evidence>
<dbReference type="PANTHER" id="PTHR38457">
    <property type="entry name" value="REGULATOR ABRB-RELATED"/>
    <property type="match status" value="1"/>
</dbReference>
<protein>
    <submittedName>
        <fullName evidence="2">Membrane AbrB-like protein</fullName>
    </submittedName>
</protein>
<gene>
    <name evidence="2" type="ORF">IW254_001587</name>
</gene>
<dbReference type="InterPro" id="IPR007820">
    <property type="entry name" value="AbrB_fam"/>
</dbReference>
<dbReference type="PIRSF" id="PIRSF038991">
    <property type="entry name" value="Protein_AbrB"/>
    <property type="match status" value="1"/>
</dbReference>
<feature type="transmembrane region" description="Helical" evidence="1">
    <location>
        <begin position="43"/>
        <end position="64"/>
    </location>
</feature>
<organism evidence="2 3">
    <name type="scientific">Corynebacterium aquatimens</name>
    <dbReference type="NCBI Taxonomy" id="1190508"/>
    <lineage>
        <taxon>Bacteria</taxon>
        <taxon>Bacillati</taxon>
        <taxon>Actinomycetota</taxon>
        <taxon>Actinomycetes</taxon>
        <taxon>Mycobacteriales</taxon>
        <taxon>Corynebacteriaceae</taxon>
        <taxon>Corynebacterium</taxon>
    </lineage>
</organism>
<feature type="transmembrane region" description="Helical" evidence="1">
    <location>
        <begin position="221"/>
        <end position="242"/>
    </location>
</feature>
<keyword evidence="1" id="KW-0812">Transmembrane</keyword>
<feature type="transmembrane region" description="Helical" evidence="1">
    <location>
        <begin position="165"/>
        <end position="183"/>
    </location>
</feature>
<dbReference type="EMBL" id="JADOUE010000001">
    <property type="protein sequence ID" value="MBG6122618.1"/>
    <property type="molecule type" value="Genomic_DNA"/>
</dbReference>
<comment type="caution">
    <text evidence="2">The sequence shown here is derived from an EMBL/GenBank/DDBJ whole genome shotgun (WGS) entry which is preliminary data.</text>
</comment>
<dbReference type="InterPro" id="IPR017516">
    <property type="entry name" value="AbrB_dup"/>
</dbReference>
<accession>A0A931E1Q7</accession>
<dbReference type="PANTHER" id="PTHR38457:SF1">
    <property type="entry name" value="REGULATOR ABRB-RELATED"/>
    <property type="match status" value="1"/>
</dbReference>
<dbReference type="GO" id="GO:0010468">
    <property type="term" value="P:regulation of gene expression"/>
    <property type="evidence" value="ECO:0007669"/>
    <property type="project" value="InterPro"/>
</dbReference>
<feature type="transmembrane region" description="Helical" evidence="1">
    <location>
        <begin position="189"/>
        <end position="209"/>
    </location>
</feature>
<name>A0A931E1Q7_9CORY</name>
<dbReference type="Pfam" id="PF05145">
    <property type="entry name" value="AbrB"/>
    <property type="match status" value="1"/>
</dbReference>